<feature type="compositionally biased region" description="Low complexity" evidence="1">
    <location>
        <begin position="134"/>
        <end position="148"/>
    </location>
</feature>
<sequence length="172" mass="17835">MSGGRPVDDDQCHALLIRSPSKTAPTSTPASIRLGLDMDLLPPKHGPPPPGSAAPGSVPAPFDFINIPLSAPPRRTTARSSSRMCRPPQARLSPSAVTATCQAAEEEDKYKDIADPARAIQLLEAALAAPELDEALTPSEGGRRASAGAGAGEARAREAGGVPCADWFHEQV</sequence>
<reference evidence="2 3" key="1">
    <citation type="journal article" date="2016" name="Mol. Biol. Evol.">
        <title>Comparative Genomics of Early-Diverging Mushroom-Forming Fungi Provides Insights into the Origins of Lignocellulose Decay Capabilities.</title>
        <authorList>
            <person name="Nagy L.G."/>
            <person name="Riley R."/>
            <person name="Tritt A."/>
            <person name="Adam C."/>
            <person name="Daum C."/>
            <person name="Floudas D."/>
            <person name="Sun H."/>
            <person name="Yadav J.S."/>
            <person name="Pangilinan J."/>
            <person name="Larsson K.H."/>
            <person name="Matsuura K."/>
            <person name="Barry K."/>
            <person name="Labutti K."/>
            <person name="Kuo R."/>
            <person name="Ohm R.A."/>
            <person name="Bhattacharya S.S."/>
            <person name="Shirouzu T."/>
            <person name="Yoshinaga Y."/>
            <person name="Martin F.M."/>
            <person name="Grigoriev I.V."/>
            <person name="Hibbett D.S."/>
        </authorList>
    </citation>
    <scope>NUCLEOTIDE SEQUENCE [LARGE SCALE GENOMIC DNA]</scope>
    <source>
        <strain evidence="2 3">CBS 109695</strain>
    </source>
</reference>
<evidence type="ECO:0000256" key="1">
    <source>
        <dbReference type="SAM" id="MobiDB-lite"/>
    </source>
</evidence>
<feature type="compositionally biased region" description="Polar residues" evidence="1">
    <location>
        <begin position="20"/>
        <end position="30"/>
    </location>
</feature>
<evidence type="ECO:0000313" key="2">
    <source>
        <dbReference type="EMBL" id="KZP10817.1"/>
    </source>
</evidence>
<accession>A0A165ZQD2</accession>
<proteinExistence type="predicted"/>
<evidence type="ECO:0000313" key="3">
    <source>
        <dbReference type="Proteomes" id="UP000076532"/>
    </source>
</evidence>
<organism evidence="2 3">
    <name type="scientific">Athelia psychrophila</name>
    <dbReference type="NCBI Taxonomy" id="1759441"/>
    <lineage>
        <taxon>Eukaryota</taxon>
        <taxon>Fungi</taxon>
        <taxon>Dikarya</taxon>
        <taxon>Basidiomycota</taxon>
        <taxon>Agaricomycotina</taxon>
        <taxon>Agaricomycetes</taxon>
        <taxon>Agaricomycetidae</taxon>
        <taxon>Atheliales</taxon>
        <taxon>Atheliaceae</taxon>
        <taxon>Athelia</taxon>
    </lineage>
</organism>
<name>A0A165ZQD2_9AGAM</name>
<dbReference type="Proteomes" id="UP000076532">
    <property type="component" value="Unassembled WGS sequence"/>
</dbReference>
<gene>
    <name evidence="2" type="ORF">FIBSPDRAFT_962802</name>
</gene>
<feature type="compositionally biased region" description="Basic and acidic residues" evidence="1">
    <location>
        <begin position="1"/>
        <end position="12"/>
    </location>
</feature>
<keyword evidence="3" id="KW-1185">Reference proteome</keyword>
<feature type="compositionally biased region" description="Low complexity" evidence="1">
    <location>
        <begin position="72"/>
        <end position="83"/>
    </location>
</feature>
<dbReference type="AlphaFoldDB" id="A0A165ZQD2"/>
<dbReference type="EMBL" id="KV417673">
    <property type="protein sequence ID" value="KZP10817.1"/>
    <property type="molecule type" value="Genomic_DNA"/>
</dbReference>
<feature type="region of interest" description="Disordered" evidence="1">
    <location>
        <begin position="134"/>
        <end position="172"/>
    </location>
</feature>
<feature type="region of interest" description="Disordered" evidence="1">
    <location>
        <begin position="1"/>
        <end position="96"/>
    </location>
</feature>
<protein>
    <submittedName>
        <fullName evidence="2">Uncharacterized protein</fullName>
    </submittedName>
</protein>